<organism evidence="1 2">
    <name type="scientific">Ralstonia solanacearum (strain Po82)</name>
    <dbReference type="NCBI Taxonomy" id="1031711"/>
    <lineage>
        <taxon>Bacteria</taxon>
        <taxon>Pseudomonadati</taxon>
        <taxon>Pseudomonadota</taxon>
        <taxon>Betaproteobacteria</taxon>
        <taxon>Burkholderiales</taxon>
        <taxon>Burkholderiaceae</taxon>
        <taxon>Ralstonia</taxon>
        <taxon>Ralstonia solanacearum species complex</taxon>
    </lineage>
</organism>
<name>F6FZZ4_RALS8</name>
<evidence type="ECO:0000313" key="2">
    <source>
        <dbReference type="Proteomes" id="UP000007953"/>
    </source>
</evidence>
<evidence type="ECO:0000313" key="1">
    <source>
        <dbReference type="EMBL" id="AEG68577.1"/>
    </source>
</evidence>
<dbReference type="AlphaFoldDB" id="F6FZZ4"/>
<dbReference type="EMBL" id="CP002819">
    <property type="protein sequence ID" value="AEG68577.1"/>
    <property type="molecule type" value="Genomic_DNA"/>
</dbReference>
<accession>F6FZZ4</accession>
<protein>
    <submittedName>
        <fullName evidence="1">Uncharacterized protein</fullName>
    </submittedName>
</protein>
<dbReference type="KEGG" id="rsn:RSPO_c01276"/>
<gene>
    <name evidence="1" type="ordered locus">RSPO_c01276</name>
</gene>
<proteinExistence type="predicted"/>
<dbReference type="HOGENOM" id="CLU_539536_0_0_4"/>
<dbReference type="Proteomes" id="UP000007953">
    <property type="component" value="Chromosome"/>
</dbReference>
<sequence>MQHLVVSRRLSRLAQLSYIGVKLLLSLGIDCSRRCQSQHGVPVLRNLLLVGRILGERSCNLVGLLLECRLFGSMQLPIKTISIRRRCCTRTPTHRKAHPTRGNIRSKVSNRLIQIRIASVDTAGHRLAQVLQLRRQLGRQPSPHRTGQCIATTQPRDQRTTCGMQRRPVVAALLPIRNITLGGCNGGLVRIRRILLVGLVGRLQAIVGLLLLLVRNIPHRLRNRLARCLRRRHHVGLLAQDVVQVRVLADRRVGVRRVAVQRRHVLLLRILVGDRDTAGRDGGLRHTALAAAFALRNHRADATGVLARLLARGRLAVRATEGAAHGHAERVGTVLRVVLDVAPRQRAGGQLVLVRRGGAGDHRALQIRVALDVDVEAAVARPDARLLRHVGIRAVRPAAAGAEAGRAAALADAEAATHAVLLGVRLGRVLAAGQVQVAAHIGHDLAAADHAALNVGVVARGNRHRLAAIDVAVDLRGTGAVRVISRPNPSRWPIIEVNYLHPIDY</sequence>
<reference evidence="1 2" key="1">
    <citation type="journal article" date="2011" name="J. Bacteriol.">
        <title>Complete genome sequence of the plant pathogen Ralstonia solanacearum strain Po82.</title>
        <authorList>
            <person name="Xu J."/>
            <person name="Zheng H.J."/>
            <person name="Liu L."/>
            <person name="Pan Z.C."/>
            <person name="Prior P."/>
            <person name="Tang B."/>
            <person name="Xu J.S."/>
            <person name="Zhang H."/>
            <person name="Tian Q."/>
            <person name="Zhang L.Q."/>
            <person name="Feng J."/>
        </authorList>
    </citation>
    <scope>NUCLEOTIDE SEQUENCE [LARGE SCALE GENOMIC DNA]</scope>
    <source>
        <strain evidence="1 2">Po82</strain>
    </source>
</reference>